<reference evidence="2 3" key="1">
    <citation type="journal article" date="2014" name="Genome Announc.">
        <title>Complete Genome Sequence of Hyphomicrobium nitrativorans Strain NL23, a Denitrifying Bacterium Isolated from Biofilm of a Methanol-Fed Denitrification System Treating Seawater at the Montreal Biodome.</title>
        <authorList>
            <person name="Martineau C."/>
            <person name="Villeneuve C."/>
            <person name="Mauffrey F."/>
            <person name="Villemur R."/>
        </authorList>
    </citation>
    <scope>NUCLEOTIDE SEQUENCE [LARGE SCALE GENOMIC DNA]</scope>
    <source>
        <strain evidence="2">NL23</strain>
    </source>
</reference>
<dbReference type="KEGG" id="hni:W911_01215"/>
<accession>V5SBD5</accession>
<dbReference type="InterPro" id="IPR003754">
    <property type="entry name" value="4pyrrol_synth_uPrphyn_synth"/>
</dbReference>
<dbReference type="STRING" id="1029756.W911_01215"/>
<dbReference type="AlphaFoldDB" id="V5SBD5"/>
<dbReference type="OrthoDB" id="7163809at2"/>
<evidence type="ECO:0000313" key="3">
    <source>
        <dbReference type="Proteomes" id="UP000018542"/>
    </source>
</evidence>
<dbReference type="InterPro" id="IPR036108">
    <property type="entry name" value="4pyrrol_syn_uPrphyn_synt_sf"/>
</dbReference>
<organism evidence="2 3">
    <name type="scientific">Hyphomicrobium nitrativorans NL23</name>
    <dbReference type="NCBI Taxonomy" id="1029756"/>
    <lineage>
        <taxon>Bacteria</taxon>
        <taxon>Pseudomonadati</taxon>
        <taxon>Pseudomonadota</taxon>
        <taxon>Alphaproteobacteria</taxon>
        <taxon>Hyphomicrobiales</taxon>
        <taxon>Hyphomicrobiaceae</taxon>
        <taxon>Hyphomicrobium</taxon>
    </lineage>
</organism>
<dbReference type="PATRIC" id="fig|1029756.8.peg.257"/>
<dbReference type="Gene3D" id="3.40.50.10090">
    <property type="match status" value="2"/>
</dbReference>
<dbReference type="EMBL" id="CP006912">
    <property type="protein sequence ID" value="AHB47330.1"/>
    <property type="molecule type" value="Genomic_DNA"/>
</dbReference>
<dbReference type="CDD" id="cd06578">
    <property type="entry name" value="HemD"/>
    <property type="match status" value="1"/>
</dbReference>
<dbReference type="Pfam" id="PF02602">
    <property type="entry name" value="HEM4"/>
    <property type="match status" value="1"/>
</dbReference>
<dbReference type="GO" id="GO:0033014">
    <property type="term" value="P:tetrapyrrole biosynthetic process"/>
    <property type="evidence" value="ECO:0007669"/>
    <property type="project" value="InterPro"/>
</dbReference>
<dbReference type="RefSeq" id="WP_023785685.1">
    <property type="nucleotide sequence ID" value="NC_022997.1"/>
</dbReference>
<gene>
    <name evidence="2" type="ORF">W911_01215</name>
</gene>
<proteinExistence type="predicted"/>
<keyword evidence="3" id="KW-1185">Reference proteome</keyword>
<dbReference type="GO" id="GO:0004852">
    <property type="term" value="F:uroporphyrinogen-III synthase activity"/>
    <property type="evidence" value="ECO:0007669"/>
    <property type="project" value="InterPro"/>
</dbReference>
<name>V5SBD5_9HYPH</name>
<evidence type="ECO:0000259" key="1">
    <source>
        <dbReference type="Pfam" id="PF02602"/>
    </source>
</evidence>
<feature type="domain" description="Tetrapyrrole biosynthesis uroporphyrinogen III synthase" evidence="1">
    <location>
        <begin position="15"/>
        <end position="231"/>
    </location>
</feature>
<dbReference type="SUPFAM" id="SSF69618">
    <property type="entry name" value="HemD-like"/>
    <property type="match status" value="1"/>
</dbReference>
<dbReference type="Proteomes" id="UP000018542">
    <property type="component" value="Chromosome"/>
</dbReference>
<protein>
    <submittedName>
        <fullName evidence="2">Uroporphyrinogen III synthase</fullName>
    </submittedName>
</protein>
<sequence length="242" mass="24878">MNLLMTRPDLGPDGDDLETALEDAGHTVIRAPVLAITHTRLFPTFDGLQAIVATSSNGLRAVAPFPEAASRLPLYAVGPATAAVGRALGFQRVYEGAGDGHALAALIRAEVDPSAGPLLHLSGDKLALDLAEALKPDGFDVHRAIVYRAEAATALPDAAVDAIRNGRLDGVVLMSPRTARVYAGLVSAAGITAEAGRLVHFCLSEAVARETTPLAPANVKVAAAPNSQEMLALIARGAADSA</sequence>
<dbReference type="HOGENOM" id="CLU_011276_10_1_5"/>
<evidence type="ECO:0000313" key="2">
    <source>
        <dbReference type="EMBL" id="AHB47330.1"/>
    </source>
</evidence>